<gene>
    <name evidence="8" type="ORF">NOSIN_09650</name>
</gene>
<feature type="transmembrane region" description="Helical" evidence="6">
    <location>
        <begin position="305"/>
        <end position="323"/>
    </location>
</feature>
<feature type="domain" description="Major facilitator superfamily (MFS) profile" evidence="7">
    <location>
        <begin position="238"/>
        <end position="434"/>
    </location>
</feature>
<sequence>MSAEPSPPPPRFGAPFHRFWAGCVSSNLADGVMLTTLPVLAAALTDDPLAVAGLAAARYLPWLLFGLFAGVLADRFDRVRTMAAANLVRAAVIVALAVLTTAGQATVTLLYLVMFTVMTCEVFYDVAGRAVLPSLARGAVDRANGRLVAGREVAQEFVGAPLGGFLFAVAASLPLAVNAGAWILGAVVLLGLPLAARGPGARSARPPGTPVHGVRAPVVGPVLSDLAEGLRFVWRDVPLRALVLFVAVANFGAGALAGVFVLVVQDHFGVPEPLFGVFLAVAAVGAVIGAALSSRAGERFGRFPVLAAGFLGQAGLCVVFAFAPNAWVAAVAWSSLAGVSTLAGVLAAGMVQLVVPEPLMGRVLSAKKVLSFSLLPLGALAGGLLGRVDLRVPAVFGAVVVAVATVWVWNRLRVLAARADEAERAARRSGPVEG</sequence>
<name>A0A1V3C0L5_9ACTN</name>
<keyword evidence="3 6" id="KW-0812">Transmembrane</keyword>
<dbReference type="PANTHER" id="PTHR23513">
    <property type="entry name" value="INTEGRAL MEMBRANE EFFLUX PROTEIN-RELATED"/>
    <property type="match status" value="1"/>
</dbReference>
<comment type="caution">
    <text evidence="8">The sequence shown here is derived from an EMBL/GenBank/DDBJ whole genome shotgun (WGS) entry which is preliminary data.</text>
</comment>
<evidence type="ECO:0000313" key="8">
    <source>
        <dbReference type="EMBL" id="OOC54036.1"/>
    </source>
</evidence>
<feature type="transmembrane region" description="Helical" evidence="6">
    <location>
        <begin position="49"/>
        <end position="72"/>
    </location>
</feature>
<feature type="transmembrane region" description="Helical" evidence="6">
    <location>
        <begin position="274"/>
        <end position="293"/>
    </location>
</feature>
<dbReference type="InterPro" id="IPR036259">
    <property type="entry name" value="MFS_trans_sf"/>
</dbReference>
<evidence type="ECO:0000259" key="7">
    <source>
        <dbReference type="PROSITE" id="PS50850"/>
    </source>
</evidence>
<feature type="transmembrane region" description="Helical" evidence="6">
    <location>
        <begin position="241"/>
        <end position="262"/>
    </location>
</feature>
<dbReference type="PROSITE" id="PS50850">
    <property type="entry name" value="MFS"/>
    <property type="match status" value="1"/>
</dbReference>
<dbReference type="InterPro" id="IPR011701">
    <property type="entry name" value="MFS"/>
</dbReference>
<evidence type="ECO:0000313" key="9">
    <source>
        <dbReference type="Proteomes" id="UP000189004"/>
    </source>
</evidence>
<keyword evidence="5 6" id="KW-0472">Membrane</keyword>
<evidence type="ECO:0000256" key="4">
    <source>
        <dbReference type="ARBA" id="ARBA00022989"/>
    </source>
</evidence>
<proteinExistence type="predicted"/>
<dbReference type="CDD" id="cd06173">
    <property type="entry name" value="MFS_MefA_like"/>
    <property type="match status" value="1"/>
</dbReference>
<evidence type="ECO:0000256" key="3">
    <source>
        <dbReference type="ARBA" id="ARBA00022692"/>
    </source>
</evidence>
<organism evidence="8 9">
    <name type="scientific">Nocardiopsis sinuspersici</name>
    <dbReference type="NCBI Taxonomy" id="501010"/>
    <lineage>
        <taxon>Bacteria</taxon>
        <taxon>Bacillati</taxon>
        <taxon>Actinomycetota</taxon>
        <taxon>Actinomycetes</taxon>
        <taxon>Streptosporangiales</taxon>
        <taxon>Nocardiopsidaceae</taxon>
        <taxon>Nocardiopsis</taxon>
    </lineage>
</organism>
<dbReference type="GO" id="GO:0022857">
    <property type="term" value="F:transmembrane transporter activity"/>
    <property type="evidence" value="ECO:0007669"/>
    <property type="project" value="InterPro"/>
</dbReference>
<feature type="transmembrane region" description="Helical" evidence="6">
    <location>
        <begin position="369"/>
        <end position="386"/>
    </location>
</feature>
<dbReference type="Gene3D" id="1.20.1250.20">
    <property type="entry name" value="MFS general substrate transporter like domains"/>
    <property type="match status" value="2"/>
</dbReference>
<evidence type="ECO:0000256" key="5">
    <source>
        <dbReference type="ARBA" id="ARBA00023136"/>
    </source>
</evidence>
<keyword evidence="9" id="KW-1185">Reference proteome</keyword>
<feature type="transmembrane region" description="Helical" evidence="6">
    <location>
        <begin position="392"/>
        <end position="409"/>
    </location>
</feature>
<dbReference type="InterPro" id="IPR020846">
    <property type="entry name" value="MFS_dom"/>
</dbReference>
<protein>
    <submittedName>
        <fullName evidence="8">MFS transporter</fullName>
    </submittedName>
</protein>
<dbReference type="SUPFAM" id="SSF103473">
    <property type="entry name" value="MFS general substrate transporter"/>
    <property type="match status" value="1"/>
</dbReference>
<feature type="transmembrane region" description="Helical" evidence="6">
    <location>
        <begin position="329"/>
        <end position="348"/>
    </location>
</feature>
<dbReference type="PANTHER" id="PTHR23513:SF6">
    <property type="entry name" value="MAJOR FACILITATOR SUPERFAMILY ASSOCIATED DOMAIN-CONTAINING PROTEIN"/>
    <property type="match status" value="1"/>
</dbReference>
<dbReference type="STRING" id="501010.NOSIN_09650"/>
<keyword evidence="2" id="KW-1003">Cell membrane</keyword>
<accession>A0A1V3C0L5</accession>
<evidence type="ECO:0000256" key="2">
    <source>
        <dbReference type="ARBA" id="ARBA00022475"/>
    </source>
</evidence>
<evidence type="ECO:0000256" key="6">
    <source>
        <dbReference type="SAM" id="Phobius"/>
    </source>
</evidence>
<feature type="transmembrane region" description="Helical" evidence="6">
    <location>
        <begin position="179"/>
        <end position="196"/>
    </location>
</feature>
<dbReference type="AlphaFoldDB" id="A0A1V3C0L5"/>
<dbReference type="GO" id="GO:0005886">
    <property type="term" value="C:plasma membrane"/>
    <property type="evidence" value="ECO:0007669"/>
    <property type="project" value="UniProtKB-SubCell"/>
</dbReference>
<evidence type="ECO:0000256" key="1">
    <source>
        <dbReference type="ARBA" id="ARBA00004651"/>
    </source>
</evidence>
<reference evidence="9" key="1">
    <citation type="submission" date="2016-08" db="EMBL/GenBank/DDBJ databases">
        <authorList>
            <person name="Tokovenko B."/>
            <person name="Kalinowski J."/>
        </authorList>
    </citation>
    <scope>NUCLEOTIDE SEQUENCE [LARGE SCALE GENOMIC DNA]</scope>
    <source>
        <strain evidence="9">UTMC102</strain>
    </source>
</reference>
<dbReference type="Pfam" id="PF07690">
    <property type="entry name" value="MFS_1"/>
    <property type="match status" value="1"/>
</dbReference>
<dbReference type="Proteomes" id="UP000189004">
    <property type="component" value="Unassembled WGS sequence"/>
</dbReference>
<dbReference type="EMBL" id="MCOK01000001">
    <property type="protein sequence ID" value="OOC54036.1"/>
    <property type="molecule type" value="Genomic_DNA"/>
</dbReference>
<comment type="subcellular location">
    <subcellularLocation>
        <location evidence="1">Cell membrane</location>
        <topology evidence="1">Multi-pass membrane protein</topology>
    </subcellularLocation>
</comment>
<keyword evidence="4 6" id="KW-1133">Transmembrane helix</keyword>